<dbReference type="PANTHER" id="PTHR33112:SF16">
    <property type="entry name" value="HETEROKARYON INCOMPATIBILITY DOMAIN-CONTAINING PROTEIN"/>
    <property type="match status" value="1"/>
</dbReference>
<reference evidence="2" key="1">
    <citation type="submission" date="2023-01" db="EMBL/GenBank/DDBJ databases">
        <authorList>
            <person name="Van Ghelder C."/>
            <person name="Rancurel C."/>
        </authorList>
    </citation>
    <scope>NUCLEOTIDE SEQUENCE</scope>
    <source>
        <strain evidence="2">CNCM I-4278</strain>
    </source>
</reference>
<dbReference type="InterPro" id="IPR010730">
    <property type="entry name" value="HET"/>
</dbReference>
<protein>
    <recommendedName>
        <fullName evidence="1">Heterokaryon incompatibility domain-containing protein</fullName>
    </recommendedName>
</protein>
<keyword evidence="3" id="KW-1185">Reference proteome</keyword>
<comment type="caution">
    <text evidence="2">The sequence shown here is derived from an EMBL/GenBank/DDBJ whole genome shotgun (WGS) entry which is preliminary data.</text>
</comment>
<proteinExistence type="predicted"/>
<name>A0A9W4URB8_9PLEO</name>
<dbReference type="Proteomes" id="UP001152607">
    <property type="component" value="Unassembled WGS sequence"/>
</dbReference>
<feature type="domain" description="Heterokaryon incompatibility" evidence="1">
    <location>
        <begin position="223"/>
        <end position="384"/>
    </location>
</feature>
<evidence type="ECO:0000259" key="1">
    <source>
        <dbReference type="Pfam" id="PF06985"/>
    </source>
</evidence>
<dbReference type="PANTHER" id="PTHR33112">
    <property type="entry name" value="DOMAIN PROTEIN, PUTATIVE-RELATED"/>
    <property type="match status" value="1"/>
</dbReference>
<gene>
    <name evidence="2" type="ORF">PDIGIT_LOCUS13909</name>
</gene>
<evidence type="ECO:0000313" key="3">
    <source>
        <dbReference type="Proteomes" id="UP001152607"/>
    </source>
</evidence>
<sequence length="733" mass="84605">MHERVYESTCLLARTLCRQRKYDDARKELMHLPASYAPLLHSEGLSLVSLKHWSECDLHRQSPIPNFRKSTRASVLEYVLSAPTCLYCRLLLNAIDLLYPGWTSTRRDMKFIQIWDIRQSWKGQPFIQLRRAGEGLTEGRFDIIEIRIECDEDSVWPEDPRGSFSTEEWESINSWVNECVGSHSICRVPDHSYVPRRLLQVGNELSGPRLVLREAVGEEDRRYCALSYCWGPQNRSLTTTRENLSQHLKGMAFDSIPQTMQDAMIICRFLSVPYLWVDALCIVQNDIGEKDWIENSNEMYRIYSNAHLVISADASPRNTFGFLPGRDHIEKQWRHISVRDETQNRYIDASVRSYDNYANINYDGRAWGGTSVHPLRQRGWALQESMLANRRLRFTTTGIQWDCNHYYQDEMGLMSRTIRLAKLMVMYPNLMSKLRDERSWHYDDDEEASSRHRYITSFMDQETSAPIYLAWQGIVSYYSSRDLTQISDKLSALSGLARLISEALSVKPGSYLAGHWRDDLASSLLWYVSQPERPNRSSPYRAPSWSWASVNGQIQYFREGYQFHFMGALSVQEAHSSASSLDEFGRVDSGRLIVTGLIAPVSLHIEPTQRHRIQYTGGGGCAGHPYKDQFSWVTSPRENGAAASNEDVPYYEVLLDDKILSESLLPTSYFCLLVGRHYDTVTGGSRAWWLVLRQTLTDDKCYQRIGIGYFQEYSKELHIFITEDAKQSTVMLI</sequence>
<dbReference type="EMBL" id="CAOQHR010000011">
    <property type="protein sequence ID" value="CAI6340725.1"/>
    <property type="molecule type" value="Genomic_DNA"/>
</dbReference>
<organism evidence="2 3">
    <name type="scientific">Periconia digitata</name>
    <dbReference type="NCBI Taxonomy" id="1303443"/>
    <lineage>
        <taxon>Eukaryota</taxon>
        <taxon>Fungi</taxon>
        <taxon>Dikarya</taxon>
        <taxon>Ascomycota</taxon>
        <taxon>Pezizomycotina</taxon>
        <taxon>Dothideomycetes</taxon>
        <taxon>Pleosporomycetidae</taxon>
        <taxon>Pleosporales</taxon>
        <taxon>Massarineae</taxon>
        <taxon>Periconiaceae</taxon>
        <taxon>Periconia</taxon>
    </lineage>
</organism>
<dbReference type="OrthoDB" id="2958217at2759"/>
<accession>A0A9W4URB8</accession>
<dbReference type="AlphaFoldDB" id="A0A9W4URB8"/>
<evidence type="ECO:0000313" key="2">
    <source>
        <dbReference type="EMBL" id="CAI6340725.1"/>
    </source>
</evidence>
<dbReference type="Pfam" id="PF06985">
    <property type="entry name" value="HET"/>
    <property type="match status" value="1"/>
</dbReference>